<name>W4G5S5_APHAT</name>
<protein>
    <recommendedName>
        <fullName evidence="3">FAM86 N-terminal domain-containing protein</fullName>
    </recommendedName>
</protein>
<organism evidence="2">
    <name type="scientific">Aphanomyces astaci</name>
    <name type="common">Crayfish plague agent</name>
    <dbReference type="NCBI Taxonomy" id="112090"/>
    <lineage>
        <taxon>Eukaryota</taxon>
        <taxon>Sar</taxon>
        <taxon>Stramenopiles</taxon>
        <taxon>Oomycota</taxon>
        <taxon>Saprolegniomycetes</taxon>
        <taxon>Saprolegniales</taxon>
        <taxon>Verrucalvaceae</taxon>
        <taxon>Aphanomyces</taxon>
    </lineage>
</organism>
<dbReference type="VEuPathDB" id="FungiDB:H257_11209"/>
<evidence type="ECO:0000256" key="1">
    <source>
        <dbReference type="SAM" id="MobiDB-lite"/>
    </source>
</evidence>
<sequence>MNESLDETSLTFTHWAGEVKYTFCGEEITLVQDPTSHVLGSTVWDSAKCVMKYIEVHRPRFDAILERQRPSRKSKKAQPTSTTSSLSPASATVCELGAGLGLAGIAFAKVGFCVVLTDVAPVMPWLRANIQANCTPTQLETNVFAHEYGWGTSPTSLQRVVMSPYDIVLCADVIYEAACVKPLVQSILAISNRKTLVLFANERRTPIVHAEFMRYLNEYFVWTAIPQSQWHPEYAKDTLEMYEARRKHTKTPLDMVIPDDPSLAPPQDGLSHSDDT</sequence>
<dbReference type="InterPro" id="IPR029063">
    <property type="entry name" value="SAM-dependent_MTases_sf"/>
</dbReference>
<feature type="region of interest" description="Disordered" evidence="1">
    <location>
        <begin position="253"/>
        <end position="276"/>
    </location>
</feature>
<dbReference type="AlphaFoldDB" id="W4G5S5"/>
<gene>
    <name evidence="2" type="ORF">H257_11209</name>
</gene>
<dbReference type="Pfam" id="PF10294">
    <property type="entry name" value="Methyltransf_16"/>
    <property type="match status" value="1"/>
</dbReference>
<accession>W4G5S5</accession>
<dbReference type="InterPro" id="IPR019410">
    <property type="entry name" value="Methyltransf_16"/>
</dbReference>
<dbReference type="EMBL" id="KI913145">
    <property type="protein sequence ID" value="ETV74283.1"/>
    <property type="molecule type" value="Genomic_DNA"/>
</dbReference>
<proteinExistence type="predicted"/>
<feature type="region of interest" description="Disordered" evidence="1">
    <location>
        <begin position="67"/>
        <end position="87"/>
    </location>
</feature>
<dbReference type="PANTHER" id="PTHR14614:SF98">
    <property type="entry name" value="S-ADENOSYL-L-METHIONINE-DEPENDENT METHYLTRANSFERASES SUPERFAMILY PROTEIN"/>
    <property type="match status" value="1"/>
</dbReference>
<evidence type="ECO:0008006" key="3">
    <source>
        <dbReference type="Google" id="ProtNLM"/>
    </source>
</evidence>
<dbReference type="GeneID" id="20813205"/>
<dbReference type="OrthoDB" id="413520at2759"/>
<evidence type="ECO:0000313" key="2">
    <source>
        <dbReference type="EMBL" id="ETV74283.1"/>
    </source>
</evidence>
<dbReference type="Gene3D" id="3.40.50.150">
    <property type="entry name" value="Vaccinia Virus protein VP39"/>
    <property type="match status" value="1"/>
</dbReference>
<dbReference type="PANTHER" id="PTHR14614">
    <property type="entry name" value="HEPATOCELLULAR CARCINOMA-ASSOCIATED ANTIGEN"/>
    <property type="match status" value="1"/>
</dbReference>
<reference evidence="2" key="1">
    <citation type="submission" date="2013-12" db="EMBL/GenBank/DDBJ databases">
        <title>The Genome Sequence of Aphanomyces astaci APO3.</title>
        <authorList>
            <consortium name="The Broad Institute Genomics Platform"/>
            <person name="Russ C."/>
            <person name="Tyler B."/>
            <person name="van West P."/>
            <person name="Dieguez-Uribeondo J."/>
            <person name="Young S.K."/>
            <person name="Zeng Q."/>
            <person name="Gargeya S."/>
            <person name="Fitzgerald M."/>
            <person name="Abouelleil A."/>
            <person name="Alvarado L."/>
            <person name="Chapman S.B."/>
            <person name="Gainer-Dewar J."/>
            <person name="Goldberg J."/>
            <person name="Griggs A."/>
            <person name="Gujja S."/>
            <person name="Hansen M."/>
            <person name="Howarth C."/>
            <person name="Imamovic A."/>
            <person name="Ireland A."/>
            <person name="Larimer J."/>
            <person name="McCowan C."/>
            <person name="Murphy C."/>
            <person name="Pearson M."/>
            <person name="Poon T.W."/>
            <person name="Priest M."/>
            <person name="Roberts A."/>
            <person name="Saif S."/>
            <person name="Shea T."/>
            <person name="Sykes S."/>
            <person name="Wortman J."/>
            <person name="Nusbaum C."/>
            <person name="Birren B."/>
        </authorList>
    </citation>
    <scope>NUCLEOTIDE SEQUENCE [LARGE SCALE GENOMIC DNA]</scope>
    <source>
        <strain evidence="2">APO3</strain>
    </source>
</reference>
<dbReference type="RefSeq" id="XP_009836389.1">
    <property type="nucleotide sequence ID" value="XM_009838087.1"/>
</dbReference>
<dbReference type="SUPFAM" id="SSF53335">
    <property type="entry name" value="S-adenosyl-L-methionine-dependent methyltransferases"/>
    <property type="match status" value="1"/>
</dbReference>